<keyword evidence="3" id="KW-1185">Reference proteome</keyword>
<organism evidence="2 3">
    <name type="scientific">Thermanaerothrix solaris</name>
    <dbReference type="NCBI Taxonomy" id="3058434"/>
    <lineage>
        <taxon>Bacteria</taxon>
        <taxon>Bacillati</taxon>
        <taxon>Chloroflexota</taxon>
        <taxon>Anaerolineae</taxon>
        <taxon>Anaerolineales</taxon>
        <taxon>Anaerolineaceae</taxon>
        <taxon>Thermanaerothrix</taxon>
    </lineage>
</organism>
<dbReference type="RefSeq" id="WP_315623297.1">
    <property type="nucleotide sequence ID" value="NZ_JAUHMF010000001.1"/>
</dbReference>
<accession>A0ABU3NIU3</accession>
<dbReference type="InterPro" id="IPR055247">
    <property type="entry name" value="InsJ-like_HTH"/>
</dbReference>
<dbReference type="Gene3D" id="1.10.10.60">
    <property type="entry name" value="Homeodomain-like"/>
    <property type="match status" value="1"/>
</dbReference>
<proteinExistence type="predicted"/>
<reference evidence="2 3" key="1">
    <citation type="submission" date="2023-07" db="EMBL/GenBank/DDBJ databases">
        <title>Novel species of Thermanaerothrix with wide hydrolytic capabilities.</title>
        <authorList>
            <person name="Zayulina K.S."/>
            <person name="Podosokorskaya O.A."/>
            <person name="Elcheninov A.G."/>
        </authorList>
    </citation>
    <scope>NUCLEOTIDE SEQUENCE [LARGE SCALE GENOMIC DNA]</scope>
    <source>
        <strain evidence="2 3">4228-RoL</strain>
    </source>
</reference>
<sequence>MRQKATITAKQRRLIEALLAGQSVTAATRQLGINRATFYRWAKQDAFKAALADAEAELLANAMRRLLSMQSGALDALSDLVSDRRLPGARLAAAKTVLDAVLRFRNAVELEARLAELERKVEAAQAEMPPSD</sequence>
<evidence type="ECO:0000259" key="1">
    <source>
        <dbReference type="Pfam" id="PF13518"/>
    </source>
</evidence>
<dbReference type="Proteomes" id="UP001254165">
    <property type="component" value="Unassembled WGS sequence"/>
</dbReference>
<dbReference type="InterPro" id="IPR009057">
    <property type="entry name" value="Homeodomain-like_sf"/>
</dbReference>
<feature type="domain" description="Insertion element IS150 protein InsJ-like helix-turn-helix" evidence="1">
    <location>
        <begin position="12"/>
        <end position="44"/>
    </location>
</feature>
<protein>
    <submittedName>
        <fullName evidence="2">Helix-turn-helix domain-containing protein</fullName>
    </submittedName>
</protein>
<name>A0ABU3NIU3_9CHLR</name>
<evidence type="ECO:0000313" key="3">
    <source>
        <dbReference type="Proteomes" id="UP001254165"/>
    </source>
</evidence>
<evidence type="ECO:0000313" key="2">
    <source>
        <dbReference type="EMBL" id="MDT8896776.1"/>
    </source>
</evidence>
<dbReference type="Pfam" id="PF13518">
    <property type="entry name" value="HTH_28"/>
    <property type="match status" value="1"/>
</dbReference>
<dbReference type="SUPFAM" id="SSF46689">
    <property type="entry name" value="Homeodomain-like"/>
    <property type="match status" value="1"/>
</dbReference>
<gene>
    <name evidence="2" type="ORF">QYE77_00740</name>
</gene>
<comment type="caution">
    <text evidence="2">The sequence shown here is derived from an EMBL/GenBank/DDBJ whole genome shotgun (WGS) entry which is preliminary data.</text>
</comment>
<dbReference type="EMBL" id="JAUHMF010000001">
    <property type="protein sequence ID" value="MDT8896776.1"/>
    <property type="molecule type" value="Genomic_DNA"/>
</dbReference>